<feature type="compositionally biased region" description="Low complexity" evidence="1">
    <location>
        <begin position="273"/>
        <end position="283"/>
    </location>
</feature>
<evidence type="ECO:0000313" key="3">
    <source>
        <dbReference type="Proteomes" id="UP001434883"/>
    </source>
</evidence>
<dbReference type="EMBL" id="JAHRIN010017588">
    <property type="protein sequence ID" value="MEQ2197377.1"/>
    <property type="molecule type" value="Genomic_DNA"/>
</dbReference>
<name>A0ABV0QPT9_9TELE</name>
<dbReference type="PANTHER" id="PTHR16322">
    <property type="entry name" value="PHOSPHOPROTEIN ASSOCIATED WITH GLYCOSPHINGOLIPID-ENRICHED MICRODOMAINS 1"/>
    <property type="match status" value="1"/>
</dbReference>
<evidence type="ECO:0000313" key="2">
    <source>
        <dbReference type="EMBL" id="MEQ2197377.1"/>
    </source>
</evidence>
<reference evidence="2 3" key="1">
    <citation type="submission" date="2021-06" db="EMBL/GenBank/DDBJ databases">
        <authorList>
            <person name="Palmer J.M."/>
        </authorList>
    </citation>
    <scope>NUCLEOTIDE SEQUENCE [LARGE SCALE GENOMIC DNA]</scope>
    <source>
        <strain evidence="2 3">XC_2019</strain>
        <tissue evidence="2">Muscle</tissue>
    </source>
</reference>
<sequence length="330" mass="36034">MPAKSHCTAPGVGEVFWHHLYPRYTPYECYTEDFCNFESTAFLKPRFTCLLVTRAGPKYNQTQPVFGNSNRINVKTLMFSKSSHALICQSALVNGSQILTSQQHLSELIICLCFQEAVFIGNGEQYIWKPPEDDDIITLHPPPLRGENGQPGHPSPPTAKEIADTYSIVCKPQKKKPPMEHNGAKTLPRSFGGDRGNRGRGRGVQGQARSQEEPCYEPVGDRSWSSSVAESDPAYATIDAHRQREQGPTNNSTGGGSATLKRKKQTSQQQHQAVSAAPQGSGPSAPPVRGLPGGENFYETISDVKQGGNTSGTTTIFTFNDGMEMYVTGL</sequence>
<dbReference type="PANTHER" id="PTHR16322:SF1">
    <property type="entry name" value="LCK-INTERACTING TRANSMEMBRANE ADAPTER 1 ISOFORM X1"/>
    <property type="match status" value="1"/>
</dbReference>
<keyword evidence="3" id="KW-1185">Reference proteome</keyword>
<evidence type="ECO:0000256" key="1">
    <source>
        <dbReference type="SAM" id="MobiDB-lite"/>
    </source>
</evidence>
<accession>A0ABV0QPT9</accession>
<organism evidence="2 3">
    <name type="scientific">Xenoophorus captivus</name>
    <dbReference type="NCBI Taxonomy" id="1517983"/>
    <lineage>
        <taxon>Eukaryota</taxon>
        <taxon>Metazoa</taxon>
        <taxon>Chordata</taxon>
        <taxon>Craniata</taxon>
        <taxon>Vertebrata</taxon>
        <taxon>Euteleostomi</taxon>
        <taxon>Actinopterygii</taxon>
        <taxon>Neopterygii</taxon>
        <taxon>Teleostei</taxon>
        <taxon>Neoteleostei</taxon>
        <taxon>Acanthomorphata</taxon>
        <taxon>Ovalentaria</taxon>
        <taxon>Atherinomorphae</taxon>
        <taxon>Cyprinodontiformes</taxon>
        <taxon>Goodeidae</taxon>
        <taxon>Xenoophorus</taxon>
    </lineage>
</organism>
<dbReference type="InterPro" id="IPR032748">
    <property type="entry name" value="PAG"/>
</dbReference>
<feature type="region of interest" description="Disordered" evidence="1">
    <location>
        <begin position="172"/>
        <end position="306"/>
    </location>
</feature>
<proteinExistence type="predicted"/>
<dbReference type="Proteomes" id="UP001434883">
    <property type="component" value="Unassembled WGS sequence"/>
</dbReference>
<gene>
    <name evidence="2" type="ORF">XENOCAPTIV_028533</name>
</gene>
<comment type="caution">
    <text evidence="2">The sequence shown here is derived from an EMBL/GenBank/DDBJ whole genome shotgun (WGS) entry which is preliminary data.</text>
</comment>
<protein>
    <submittedName>
        <fullName evidence="2">Uncharacterized protein</fullName>
    </submittedName>
</protein>